<evidence type="ECO:0000256" key="5">
    <source>
        <dbReference type="SAM" id="Phobius"/>
    </source>
</evidence>
<dbReference type="InterPro" id="IPR000644">
    <property type="entry name" value="CBS_dom"/>
</dbReference>
<dbReference type="Gene3D" id="3.10.580.10">
    <property type="entry name" value="CBS-domain"/>
    <property type="match status" value="1"/>
</dbReference>
<feature type="transmembrane region" description="Helical" evidence="5">
    <location>
        <begin position="56"/>
        <end position="78"/>
    </location>
</feature>
<evidence type="ECO:0000313" key="8">
    <source>
        <dbReference type="EMBL" id="MCA5893659.1"/>
    </source>
</evidence>
<sequence length="353" mass="36571">MSNPWTVLVATVAIIALSAFFVAVEFALLGARRHRLEDAAPNSRSARAALRSSSELTLLLAGSQLGITACTLALGAVTKPAVHHWLTPLFATWGAPSWVADVAGFVLALIIVTFLHLVVGEMAPKSWAIAHPERSATLLALPMRAFMWATRPVLRWLNALANRCLRAVGVEPVDHVAVGHDPATLRHLVEHSANVGSLDASYSTQISGALELQTLTVEALVPAGARPTAVPASATAADVRAASVTSGHLRILLGTPDDPSPVGAGGAGGVVHVRDTLLLDDAAPVADIAREPVVLDATTTVHAALARLREAGEQLALVTREGRTVGVVTLSDVLRRLLPAPGGAAAVGPGTDD</sequence>
<feature type="transmembrane region" description="Helical" evidence="5">
    <location>
        <begin position="6"/>
        <end position="29"/>
    </location>
</feature>
<dbReference type="PANTHER" id="PTHR43099">
    <property type="entry name" value="UPF0053 PROTEIN YRKA"/>
    <property type="match status" value="1"/>
</dbReference>
<dbReference type="RefSeq" id="WP_225565434.1">
    <property type="nucleotide sequence ID" value="NZ_JAIXCQ010000006.1"/>
</dbReference>
<feature type="transmembrane region" description="Helical" evidence="5">
    <location>
        <begin position="98"/>
        <end position="119"/>
    </location>
</feature>
<organism evidence="8 9">
    <name type="scientific">Isoptericola luteus</name>
    <dbReference type="NCBI Taxonomy" id="2879484"/>
    <lineage>
        <taxon>Bacteria</taxon>
        <taxon>Bacillati</taxon>
        <taxon>Actinomycetota</taxon>
        <taxon>Actinomycetes</taxon>
        <taxon>Micrococcales</taxon>
        <taxon>Promicromonosporaceae</taxon>
        <taxon>Isoptericola</taxon>
    </lineage>
</organism>
<reference evidence="8 9" key="1">
    <citation type="submission" date="2021-09" db="EMBL/GenBank/DDBJ databases">
        <title>Isoptericola luteus sp. nov., a novel bacterium isolated from Harbin, the capital city of Heilongjiang province.</title>
        <authorList>
            <person name="Li J."/>
        </authorList>
    </citation>
    <scope>NUCLEOTIDE SEQUENCE [LARGE SCALE GENOMIC DNA]</scope>
    <source>
        <strain evidence="8 9">NEAU-Y5</strain>
    </source>
</reference>
<protein>
    <submittedName>
        <fullName evidence="8">Hemolysin family protein</fullName>
    </submittedName>
</protein>
<evidence type="ECO:0000256" key="2">
    <source>
        <dbReference type="ARBA" id="ARBA00022475"/>
    </source>
</evidence>
<accession>A0ABS7ZIL8</accession>
<dbReference type="PROSITE" id="PS51846">
    <property type="entry name" value="CNNM"/>
    <property type="match status" value="1"/>
</dbReference>
<name>A0ABS7ZIL8_9MICO</name>
<dbReference type="Pfam" id="PF00571">
    <property type="entry name" value="CBS"/>
    <property type="match status" value="1"/>
</dbReference>
<evidence type="ECO:0000313" key="9">
    <source>
        <dbReference type="Proteomes" id="UP001319870"/>
    </source>
</evidence>
<feature type="domain" description="CNNM transmembrane" evidence="7">
    <location>
        <begin position="1"/>
        <end position="202"/>
    </location>
</feature>
<evidence type="ECO:0000259" key="6">
    <source>
        <dbReference type="PROSITE" id="PS51371"/>
    </source>
</evidence>
<dbReference type="PANTHER" id="PTHR43099:SF5">
    <property type="entry name" value="HLYC_CORC FAMILY TRANSPORTER"/>
    <property type="match status" value="1"/>
</dbReference>
<dbReference type="InterPro" id="IPR046342">
    <property type="entry name" value="CBS_dom_sf"/>
</dbReference>
<evidence type="ECO:0000259" key="7">
    <source>
        <dbReference type="PROSITE" id="PS51846"/>
    </source>
</evidence>
<evidence type="ECO:0000256" key="3">
    <source>
        <dbReference type="PROSITE-ProRule" id="PRU00703"/>
    </source>
</evidence>
<dbReference type="PROSITE" id="PS51371">
    <property type="entry name" value="CBS"/>
    <property type="match status" value="1"/>
</dbReference>
<keyword evidence="2" id="KW-1003">Cell membrane</keyword>
<keyword evidence="3" id="KW-0129">CBS domain</keyword>
<evidence type="ECO:0000256" key="4">
    <source>
        <dbReference type="PROSITE-ProRule" id="PRU01193"/>
    </source>
</evidence>
<keyword evidence="9" id="KW-1185">Reference proteome</keyword>
<comment type="subcellular location">
    <subcellularLocation>
        <location evidence="1">Cell membrane</location>
        <topology evidence="1">Multi-pass membrane protein</topology>
    </subcellularLocation>
</comment>
<dbReference type="Pfam" id="PF01595">
    <property type="entry name" value="CNNM"/>
    <property type="match status" value="1"/>
</dbReference>
<comment type="caution">
    <text evidence="8">The sequence shown here is derived from an EMBL/GenBank/DDBJ whole genome shotgun (WGS) entry which is preliminary data.</text>
</comment>
<keyword evidence="4 5" id="KW-0472">Membrane</keyword>
<dbReference type="SUPFAM" id="SSF54631">
    <property type="entry name" value="CBS-domain pair"/>
    <property type="match status" value="1"/>
</dbReference>
<dbReference type="Proteomes" id="UP001319870">
    <property type="component" value="Unassembled WGS sequence"/>
</dbReference>
<dbReference type="SMART" id="SM00116">
    <property type="entry name" value="CBS"/>
    <property type="match status" value="1"/>
</dbReference>
<dbReference type="EMBL" id="JAIXCQ010000006">
    <property type="protein sequence ID" value="MCA5893659.1"/>
    <property type="molecule type" value="Genomic_DNA"/>
</dbReference>
<keyword evidence="4 5" id="KW-0812">Transmembrane</keyword>
<dbReference type="InterPro" id="IPR002550">
    <property type="entry name" value="CNNM"/>
</dbReference>
<gene>
    <name evidence="8" type="ORF">LEP48_09895</name>
</gene>
<keyword evidence="4 5" id="KW-1133">Transmembrane helix</keyword>
<proteinExistence type="predicted"/>
<evidence type="ECO:0000256" key="1">
    <source>
        <dbReference type="ARBA" id="ARBA00004651"/>
    </source>
</evidence>
<feature type="domain" description="CBS" evidence="6">
    <location>
        <begin position="288"/>
        <end position="345"/>
    </location>
</feature>
<dbReference type="InterPro" id="IPR051676">
    <property type="entry name" value="UPF0053_domain"/>
</dbReference>